<dbReference type="CDD" id="cd03801">
    <property type="entry name" value="GT4_PimA-like"/>
    <property type="match status" value="1"/>
</dbReference>
<protein>
    <recommendedName>
        <fullName evidence="2">Glycosyl transferase family 1 domain-containing protein</fullName>
    </recommendedName>
</protein>
<dbReference type="GO" id="GO:0016757">
    <property type="term" value="F:glycosyltransferase activity"/>
    <property type="evidence" value="ECO:0007669"/>
    <property type="project" value="InterPro"/>
</dbReference>
<keyword evidence="1" id="KW-0808">Transferase</keyword>
<name>A0A6J4T4H2_9ACTN</name>
<evidence type="ECO:0000256" key="1">
    <source>
        <dbReference type="ARBA" id="ARBA00022679"/>
    </source>
</evidence>
<gene>
    <name evidence="3" type="ORF">AVDCRST_MAG85-2481</name>
</gene>
<dbReference type="Gene3D" id="3.40.50.2000">
    <property type="entry name" value="Glycogen Phosphorylase B"/>
    <property type="match status" value="2"/>
</dbReference>
<evidence type="ECO:0000259" key="2">
    <source>
        <dbReference type="Pfam" id="PF00534"/>
    </source>
</evidence>
<dbReference type="PANTHER" id="PTHR46401:SF2">
    <property type="entry name" value="GLYCOSYLTRANSFERASE WBBK-RELATED"/>
    <property type="match status" value="1"/>
</dbReference>
<dbReference type="SUPFAM" id="SSF53756">
    <property type="entry name" value="UDP-Glycosyltransferase/glycogen phosphorylase"/>
    <property type="match status" value="1"/>
</dbReference>
<dbReference type="PANTHER" id="PTHR46401">
    <property type="entry name" value="GLYCOSYLTRANSFERASE WBBK-RELATED"/>
    <property type="match status" value="1"/>
</dbReference>
<dbReference type="InterPro" id="IPR001296">
    <property type="entry name" value="Glyco_trans_1"/>
</dbReference>
<reference evidence="3" key="1">
    <citation type="submission" date="2020-02" db="EMBL/GenBank/DDBJ databases">
        <authorList>
            <person name="Meier V. D."/>
        </authorList>
    </citation>
    <scope>NUCLEOTIDE SEQUENCE</scope>
    <source>
        <strain evidence="3">AVDCRST_MAG85</strain>
    </source>
</reference>
<evidence type="ECO:0000313" key="3">
    <source>
        <dbReference type="EMBL" id="CAA9513572.1"/>
    </source>
</evidence>
<organism evidence="3">
    <name type="scientific">uncultured Solirubrobacteraceae bacterium</name>
    <dbReference type="NCBI Taxonomy" id="1162706"/>
    <lineage>
        <taxon>Bacteria</taxon>
        <taxon>Bacillati</taxon>
        <taxon>Actinomycetota</taxon>
        <taxon>Thermoleophilia</taxon>
        <taxon>Solirubrobacterales</taxon>
        <taxon>Solirubrobacteraceae</taxon>
        <taxon>environmental samples</taxon>
    </lineage>
</organism>
<dbReference type="GO" id="GO:0009103">
    <property type="term" value="P:lipopolysaccharide biosynthetic process"/>
    <property type="evidence" value="ECO:0007669"/>
    <property type="project" value="TreeGrafter"/>
</dbReference>
<dbReference type="Pfam" id="PF00534">
    <property type="entry name" value="Glycos_transf_1"/>
    <property type="match status" value="1"/>
</dbReference>
<proteinExistence type="predicted"/>
<accession>A0A6J4T4H2</accession>
<dbReference type="EMBL" id="CADCVT010000268">
    <property type="protein sequence ID" value="CAA9513572.1"/>
    <property type="molecule type" value="Genomic_DNA"/>
</dbReference>
<sequence>MNVHQVLSGAGPVDAVTRQALAWRERFSAWGWGGTDVAVNIDPRMNGAVAPLAGFAPAPDDVLLVHYSAYAQRLASVMDLPNRTLLLSHNVTPARWLWDHDAMIAIQCSLGRRQLPQFAARADAVAGVSAYNASELGSDTVIPILFESAERTSEGAIAPLRVRSRLLFVGRLSPHKRQDELIRVVALLRRNRVPDATLTLVGEPLNPAYRRALGELADELAPGAVTFASGLSDDALAERYRDADVFVSLSEHEGFCVPLLEAFDASVPVVARPSGRIPEVAGRAALLADDHDLAVVAELVALALEDGDLRDELVRRGRARVEAYAPERTAETMRAALEALR</sequence>
<feature type="domain" description="Glycosyl transferase family 1" evidence="2">
    <location>
        <begin position="166"/>
        <end position="319"/>
    </location>
</feature>
<dbReference type="AlphaFoldDB" id="A0A6J4T4H2"/>